<dbReference type="InterPro" id="IPR001478">
    <property type="entry name" value="PDZ"/>
</dbReference>
<organism evidence="2">
    <name type="scientific">marine sediment metagenome</name>
    <dbReference type="NCBI Taxonomy" id="412755"/>
    <lineage>
        <taxon>unclassified sequences</taxon>
        <taxon>metagenomes</taxon>
        <taxon>ecological metagenomes</taxon>
    </lineage>
</organism>
<dbReference type="AlphaFoldDB" id="X0VNW1"/>
<evidence type="ECO:0000259" key="1">
    <source>
        <dbReference type="PROSITE" id="PS50106"/>
    </source>
</evidence>
<name>X0VNW1_9ZZZZ</name>
<proteinExistence type="predicted"/>
<dbReference type="SUPFAM" id="SSF50156">
    <property type="entry name" value="PDZ domain-like"/>
    <property type="match status" value="1"/>
</dbReference>
<reference evidence="2" key="1">
    <citation type="journal article" date="2014" name="Front. Microbiol.">
        <title>High frequency of phylogenetically diverse reductive dehalogenase-homologous genes in deep subseafloor sedimentary metagenomes.</title>
        <authorList>
            <person name="Kawai M."/>
            <person name="Futagami T."/>
            <person name="Toyoda A."/>
            <person name="Takaki Y."/>
            <person name="Nishi S."/>
            <person name="Hori S."/>
            <person name="Arai W."/>
            <person name="Tsubouchi T."/>
            <person name="Morono Y."/>
            <person name="Uchiyama I."/>
            <person name="Ito T."/>
            <person name="Fujiyama A."/>
            <person name="Inagaki F."/>
            <person name="Takami H."/>
        </authorList>
    </citation>
    <scope>NUCLEOTIDE SEQUENCE</scope>
    <source>
        <strain evidence="2">Expedition CK06-06</strain>
    </source>
</reference>
<dbReference type="Pfam" id="PF13180">
    <property type="entry name" value="PDZ_2"/>
    <property type="match status" value="1"/>
</dbReference>
<sequence>YGFQTEEGVLITNVRQFSEAYRKGLVAGDIILEANRKKVKTDRELRNIVNNLDSGDTLVLLIRREQNGEQEEFIRTLRIPE</sequence>
<feature type="domain" description="PDZ" evidence="1">
    <location>
        <begin position="1"/>
        <end position="66"/>
    </location>
</feature>
<dbReference type="Gene3D" id="2.30.42.10">
    <property type="match status" value="1"/>
</dbReference>
<gene>
    <name evidence="2" type="ORF">S01H1_57503</name>
</gene>
<dbReference type="SMART" id="SM00228">
    <property type="entry name" value="PDZ"/>
    <property type="match status" value="1"/>
</dbReference>
<dbReference type="EMBL" id="BARS01037503">
    <property type="protein sequence ID" value="GAG14148.1"/>
    <property type="molecule type" value="Genomic_DNA"/>
</dbReference>
<dbReference type="PROSITE" id="PS50106">
    <property type="entry name" value="PDZ"/>
    <property type="match status" value="1"/>
</dbReference>
<protein>
    <recommendedName>
        <fullName evidence="1">PDZ domain-containing protein</fullName>
    </recommendedName>
</protein>
<dbReference type="InterPro" id="IPR036034">
    <property type="entry name" value="PDZ_sf"/>
</dbReference>
<accession>X0VNW1</accession>
<evidence type="ECO:0000313" key="2">
    <source>
        <dbReference type="EMBL" id="GAG14148.1"/>
    </source>
</evidence>
<comment type="caution">
    <text evidence="2">The sequence shown here is derived from an EMBL/GenBank/DDBJ whole genome shotgun (WGS) entry which is preliminary data.</text>
</comment>
<feature type="non-terminal residue" evidence="2">
    <location>
        <position position="1"/>
    </location>
</feature>